<comment type="caution">
    <text evidence="1">The sequence shown here is derived from an EMBL/GenBank/DDBJ whole genome shotgun (WGS) entry which is preliminary data.</text>
</comment>
<evidence type="ECO:0008006" key="2">
    <source>
        <dbReference type="Google" id="ProtNLM"/>
    </source>
</evidence>
<dbReference type="EMBL" id="VSSQ01038832">
    <property type="protein sequence ID" value="MPM91831.1"/>
    <property type="molecule type" value="Genomic_DNA"/>
</dbReference>
<dbReference type="AlphaFoldDB" id="A0A645DRA4"/>
<evidence type="ECO:0000313" key="1">
    <source>
        <dbReference type="EMBL" id="MPM91831.1"/>
    </source>
</evidence>
<sequence>MPKKQKVVNVVYHYAKDSLVTTNQAELHSALDEGWQFKSAAPNFAAHNPYMLNTTYLGMSYIFEKPDLQ</sequence>
<organism evidence="1">
    <name type="scientific">bioreactor metagenome</name>
    <dbReference type="NCBI Taxonomy" id="1076179"/>
    <lineage>
        <taxon>unclassified sequences</taxon>
        <taxon>metagenomes</taxon>
        <taxon>ecological metagenomes</taxon>
    </lineage>
</organism>
<protein>
    <recommendedName>
        <fullName evidence="2">DUF4177 domain-containing protein</fullName>
    </recommendedName>
</protein>
<proteinExistence type="predicted"/>
<gene>
    <name evidence="1" type="ORF">SDC9_138965</name>
</gene>
<name>A0A645DRA4_9ZZZZ</name>
<reference evidence="1" key="1">
    <citation type="submission" date="2019-08" db="EMBL/GenBank/DDBJ databases">
        <authorList>
            <person name="Kucharzyk K."/>
            <person name="Murdoch R.W."/>
            <person name="Higgins S."/>
            <person name="Loffler F."/>
        </authorList>
    </citation>
    <scope>NUCLEOTIDE SEQUENCE</scope>
</reference>
<accession>A0A645DRA4</accession>